<dbReference type="EMBL" id="UYRU01051717">
    <property type="protein sequence ID" value="VDN11553.1"/>
    <property type="molecule type" value="Genomic_DNA"/>
</dbReference>
<protein>
    <submittedName>
        <fullName evidence="1">Uncharacterized protein</fullName>
    </submittedName>
</protein>
<gene>
    <name evidence="1" type="ORF">DILT_LOCUS7384</name>
</gene>
<proteinExistence type="predicted"/>
<keyword evidence="2" id="KW-1185">Reference proteome</keyword>
<dbReference type="AlphaFoldDB" id="A0A3P7LL16"/>
<dbReference type="Proteomes" id="UP000281553">
    <property type="component" value="Unassembled WGS sequence"/>
</dbReference>
<dbReference type="OrthoDB" id="6260275at2759"/>
<evidence type="ECO:0000313" key="2">
    <source>
        <dbReference type="Proteomes" id="UP000281553"/>
    </source>
</evidence>
<accession>A0A3P7LL16</accession>
<name>A0A3P7LL16_DIBLA</name>
<sequence length="69" mass="8178">MKPLPNWKRRIGGQLKTWLDSVRQDMAVVLGPSVFGLWRWRKEWVELSRSAAMDRRAWRSIIRDIIEAG</sequence>
<organism evidence="1 2">
    <name type="scientific">Dibothriocephalus latus</name>
    <name type="common">Fish tapeworm</name>
    <name type="synonym">Diphyllobothrium latum</name>
    <dbReference type="NCBI Taxonomy" id="60516"/>
    <lineage>
        <taxon>Eukaryota</taxon>
        <taxon>Metazoa</taxon>
        <taxon>Spiralia</taxon>
        <taxon>Lophotrochozoa</taxon>
        <taxon>Platyhelminthes</taxon>
        <taxon>Cestoda</taxon>
        <taxon>Eucestoda</taxon>
        <taxon>Diphyllobothriidea</taxon>
        <taxon>Diphyllobothriidae</taxon>
        <taxon>Dibothriocephalus</taxon>
    </lineage>
</organism>
<evidence type="ECO:0000313" key="1">
    <source>
        <dbReference type="EMBL" id="VDN11553.1"/>
    </source>
</evidence>
<reference evidence="1 2" key="1">
    <citation type="submission" date="2018-11" db="EMBL/GenBank/DDBJ databases">
        <authorList>
            <consortium name="Pathogen Informatics"/>
        </authorList>
    </citation>
    <scope>NUCLEOTIDE SEQUENCE [LARGE SCALE GENOMIC DNA]</scope>
</reference>